<dbReference type="InterPro" id="IPR015365">
    <property type="entry name" value="Elong-fact-P_C"/>
</dbReference>
<dbReference type="GO" id="GO:0043043">
    <property type="term" value="P:peptide biosynthetic process"/>
    <property type="evidence" value="ECO:0007669"/>
    <property type="project" value="InterPro"/>
</dbReference>
<comment type="similarity">
    <text evidence="1">Belongs to the elongation factor P family.</text>
</comment>
<dbReference type="InterPro" id="IPR008991">
    <property type="entry name" value="Translation_prot_SH3-like_sf"/>
</dbReference>
<dbReference type="SMART" id="SM00841">
    <property type="entry name" value="Elong-fact-P_C"/>
    <property type="match status" value="1"/>
</dbReference>
<name>A0A1G2TWN0_9BACT</name>
<dbReference type="GO" id="GO:0005829">
    <property type="term" value="C:cytosol"/>
    <property type="evidence" value="ECO:0007669"/>
    <property type="project" value="UniProtKB-ARBA"/>
</dbReference>
<dbReference type="PANTHER" id="PTHR30053">
    <property type="entry name" value="ELONGATION FACTOR P"/>
    <property type="match status" value="1"/>
</dbReference>
<dbReference type="SUPFAM" id="SSF50249">
    <property type="entry name" value="Nucleic acid-binding proteins"/>
    <property type="match status" value="1"/>
</dbReference>
<dbReference type="PANTHER" id="PTHR30053:SF12">
    <property type="entry name" value="ELONGATION FACTOR P (EF-P) FAMILY PROTEIN"/>
    <property type="match status" value="1"/>
</dbReference>
<sequence>MFEYNKITIGKVIIFDNEPWEVIASHVFRKQQRKPVNATKLRNLISGRVTENSFHVSEKVREAEIEYKDIKFIYEAKGEYWFHEDGNPSKRFALKEEQIGQGSKYLKKDAIAKAMVFDDPSNSSGQGKIIGMKLPIKVELKVVEAPPNMKGNTAQGGNKVVKVETGASVNAPLFISEGDTIVVNTENGEYVSRV</sequence>
<dbReference type="Pfam" id="PF09285">
    <property type="entry name" value="Elong-fact-P_C"/>
    <property type="match status" value="1"/>
</dbReference>
<dbReference type="Pfam" id="PF08207">
    <property type="entry name" value="EFP_N"/>
    <property type="match status" value="1"/>
</dbReference>
<feature type="domain" description="Elongation factor P C-terminal" evidence="2">
    <location>
        <begin position="138"/>
        <end position="193"/>
    </location>
</feature>
<reference evidence="3 4" key="1">
    <citation type="journal article" date="2016" name="Nat. Commun.">
        <title>Thousands of microbial genomes shed light on interconnected biogeochemical processes in an aquifer system.</title>
        <authorList>
            <person name="Anantharaman K."/>
            <person name="Brown C.T."/>
            <person name="Hug L.A."/>
            <person name="Sharon I."/>
            <person name="Castelle C.J."/>
            <person name="Probst A.J."/>
            <person name="Thomas B.C."/>
            <person name="Singh A."/>
            <person name="Wilkins M.J."/>
            <person name="Karaoz U."/>
            <person name="Brodie E.L."/>
            <person name="Williams K.H."/>
            <person name="Hubbard S.S."/>
            <person name="Banfield J.F."/>
        </authorList>
    </citation>
    <scope>NUCLEOTIDE SEQUENCE [LARGE SCALE GENOMIC DNA]</scope>
</reference>
<dbReference type="EMBL" id="MHWB01000011">
    <property type="protein sequence ID" value="OHB01569.1"/>
    <property type="molecule type" value="Genomic_DNA"/>
</dbReference>
<dbReference type="CDD" id="cd05794">
    <property type="entry name" value="S1_EF-P_repeat_2"/>
    <property type="match status" value="1"/>
</dbReference>
<gene>
    <name evidence="3" type="ORF">A3A96_02760</name>
</gene>
<proteinExistence type="inferred from homology"/>
<dbReference type="GO" id="GO:0003746">
    <property type="term" value="F:translation elongation factor activity"/>
    <property type="evidence" value="ECO:0007669"/>
    <property type="project" value="TreeGrafter"/>
</dbReference>
<dbReference type="AlphaFoldDB" id="A0A1G2TWN0"/>
<dbReference type="Gene3D" id="2.40.50.140">
    <property type="entry name" value="Nucleic acid-binding proteins"/>
    <property type="match status" value="2"/>
</dbReference>
<dbReference type="SUPFAM" id="SSF50104">
    <property type="entry name" value="Translation proteins SH3-like domain"/>
    <property type="match status" value="1"/>
</dbReference>
<dbReference type="STRING" id="1802758.A3A96_02760"/>
<organism evidence="3 4">
    <name type="scientific">Candidatus Zambryskibacteria bacterium RIFCSPLOWO2_01_FULL_39_39</name>
    <dbReference type="NCBI Taxonomy" id="1802758"/>
    <lineage>
        <taxon>Bacteria</taxon>
        <taxon>Candidatus Zambryskiibacteriota</taxon>
    </lineage>
</organism>
<evidence type="ECO:0000313" key="4">
    <source>
        <dbReference type="Proteomes" id="UP000177707"/>
    </source>
</evidence>
<evidence type="ECO:0000259" key="2">
    <source>
        <dbReference type="SMART" id="SM00841"/>
    </source>
</evidence>
<evidence type="ECO:0000256" key="1">
    <source>
        <dbReference type="ARBA" id="ARBA00009479"/>
    </source>
</evidence>
<dbReference type="InterPro" id="IPR012340">
    <property type="entry name" value="NA-bd_OB-fold"/>
</dbReference>
<dbReference type="InterPro" id="IPR020599">
    <property type="entry name" value="Transl_elong_fac_P/YeiP"/>
</dbReference>
<dbReference type="Gene3D" id="2.30.30.30">
    <property type="match status" value="1"/>
</dbReference>
<accession>A0A1G2TWN0</accession>
<comment type="caution">
    <text evidence="3">The sequence shown here is derived from an EMBL/GenBank/DDBJ whole genome shotgun (WGS) entry which is preliminary data.</text>
</comment>
<dbReference type="Proteomes" id="UP000177707">
    <property type="component" value="Unassembled WGS sequence"/>
</dbReference>
<dbReference type="InterPro" id="IPR014722">
    <property type="entry name" value="Rib_uL2_dom2"/>
</dbReference>
<dbReference type="FunFam" id="2.40.50.140:FF:000004">
    <property type="entry name" value="Elongation factor P"/>
    <property type="match status" value="1"/>
</dbReference>
<dbReference type="InterPro" id="IPR013185">
    <property type="entry name" value="Transl_elong_KOW-like"/>
</dbReference>
<dbReference type="PIRSF" id="PIRSF005901">
    <property type="entry name" value="EF-P"/>
    <property type="match status" value="1"/>
</dbReference>
<protein>
    <recommendedName>
        <fullName evidence="2">Elongation factor P C-terminal domain-containing protein</fullName>
    </recommendedName>
</protein>
<evidence type="ECO:0000313" key="3">
    <source>
        <dbReference type="EMBL" id="OHB01569.1"/>
    </source>
</evidence>